<dbReference type="Proteomes" id="UP000694701">
    <property type="component" value="Unplaced"/>
</dbReference>
<dbReference type="InterPro" id="IPR030383">
    <property type="entry name" value="G_VLIG_dom"/>
</dbReference>
<dbReference type="Gene3D" id="3.40.50.300">
    <property type="entry name" value="P-loop containing nucleotide triphosphate hydrolases"/>
    <property type="match status" value="1"/>
</dbReference>
<dbReference type="Pfam" id="PF25683">
    <property type="entry name" value="URGCP_GTPase"/>
    <property type="match status" value="1"/>
</dbReference>
<dbReference type="Pfam" id="PF25974">
    <property type="entry name" value="URGCP_9th"/>
    <property type="match status" value="1"/>
</dbReference>
<dbReference type="InterPro" id="IPR058641">
    <property type="entry name" value="GVIN1_dom"/>
</dbReference>
<dbReference type="AlphaFoldDB" id="A0A8C2PYZ6"/>
<accession>A0A8C2PYZ6</accession>
<reference evidence="2" key="1">
    <citation type="submission" date="2025-08" db="UniProtKB">
        <authorList>
            <consortium name="Ensembl"/>
        </authorList>
    </citation>
    <scope>IDENTIFICATION</scope>
</reference>
<proteinExistence type="predicted"/>
<protein>
    <recommendedName>
        <fullName evidence="1">VLIG-type G domain-containing protein</fullName>
    </recommendedName>
</protein>
<feature type="domain" description="VLIG-type G" evidence="1">
    <location>
        <begin position="1"/>
        <end position="240"/>
    </location>
</feature>
<organism evidence="2 3">
    <name type="scientific">Cyprinus carpio</name>
    <name type="common">Common carp</name>
    <dbReference type="NCBI Taxonomy" id="7962"/>
    <lineage>
        <taxon>Eukaryota</taxon>
        <taxon>Metazoa</taxon>
        <taxon>Chordata</taxon>
        <taxon>Craniata</taxon>
        <taxon>Vertebrata</taxon>
        <taxon>Euteleostomi</taxon>
        <taxon>Actinopterygii</taxon>
        <taxon>Neopterygii</taxon>
        <taxon>Teleostei</taxon>
        <taxon>Ostariophysi</taxon>
        <taxon>Cypriniformes</taxon>
        <taxon>Cyprinidae</taxon>
        <taxon>Cyprininae</taxon>
        <taxon>Cyprinus</taxon>
    </lineage>
</organism>
<dbReference type="PROSITE" id="PS51717">
    <property type="entry name" value="G_VLIG"/>
    <property type="match status" value="1"/>
</dbReference>
<evidence type="ECO:0000313" key="2">
    <source>
        <dbReference type="Ensembl" id="ENSCCRP00020093996.1"/>
    </source>
</evidence>
<dbReference type="PANTHER" id="PTHR14819:SF9">
    <property type="entry name" value="UP-REGULATOR OF CELL PROLIFERATION-LIKE"/>
    <property type="match status" value="1"/>
</dbReference>
<dbReference type="Ensembl" id="ENSCCRT00020102716.1">
    <property type="protein sequence ID" value="ENSCCRP00020093996.1"/>
    <property type="gene ID" value="ENSCCRG00020043017.1"/>
</dbReference>
<evidence type="ECO:0000313" key="3">
    <source>
        <dbReference type="Proteomes" id="UP000694701"/>
    </source>
</evidence>
<sequence length="942" mass="109018">MVVTVLGVQSSGKSTLLNTMFGVQFAVSSGRCTRGAFLQLIKVAEECNAELNCDYIVIIDTEGLKSPELAQLDNSHEHDNELATFVVGLSDVTIVNIAMENSTEMKDILQIIVHAFLRMKEIGKKHTCLFVHQNVADVSAHDSNMRDRKFLLEHLDEMTQAAAKMENKMGFEKFTDVMNYDTETGDHYIPGLWHGNPPMAPVSIGYSESVYDLKKHIMEIFRHYKSSDMNEFIRWTKDLWTAVKFEKFIFSFRNSLVADAYIKLCTEYNNWDWTLRKQMHTWALEAETKILNYGKFNNSEECTVEDVYCNLQNEALSELSNGQNEIIGKIQSYYEQGEGHVELVESYRQDFINSAHSLKTELSNSITRKLDAALSCRNAMIKVEGIKKTYMDTMEKKVLDLLKDCREKKSDMSDSMLDEAFGKMWQETVSTLSYTGLQQQDIMTRVLLHLRRSLESRGSSMAQSLDKVKDLHNQGHGKFVVHKGNFFIRSGMLRRSRGLKKCQTTLSGIVGNLLKQRNCKDDYDDTYIREILNKIDEKLKAHEDLELKEDFELSLKLHICGFASREFQIIHNQFIKQNNPLTALENLKKTYHSDFIDLYRERDQCQKKADEFMSNCLKLALERYMSEKLGMEMADKMVIGENSAIFGTRTTFQISVLKNLLAESKFETYLHFIASYEYFVKKFIFDKVKEHFTAENRMIKLEEELLNKVISEITQAIKESEQNSKKNDIKGFIENICNKLESRLVFPKDAVDKISTLNNANQKKFTEFLLCSVKDMDESLKAGFQARDFQNKIDSLQTKPQDMLFNRVWGCGKQCPFCKAPCEAGGEAHAKHFVSVHRPEGLGRYRFDNSKKLVTDICTSLVHSDISFKCRDTKDQWHKYKEYSQIYPDWQIDPDRSIEASPYWKYVMAEFNEQFAEEYDAKPADIPPYWKNMKTQAEESLK</sequence>
<name>A0A8C2PYZ6_CYPCA</name>
<dbReference type="SUPFAM" id="SSF52540">
    <property type="entry name" value="P-loop containing nucleoside triphosphate hydrolases"/>
    <property type="match status" value="1"/>
</dbReference>
<dbReference type="InterPro" id="IPR027417">
    <property type="entry name" value="P-loop_NTPase"/>
</dbReference>
<evidence type="ECO:0000259" key="1">
    <source>
        <dbReference type="PROSITE" id="PS51717"/>
    </source>
</evidence>
<dbReference type="PANTHER" id="PTHR14819">
    <property type="entry name" value="GTP-BINDING"/>
    <property type="match status" value="1"/>
</dbReference>
<dbReference type="InterPro" id="IPR052986">
    <property type="entry name" value="VLIG_GTPase"/>
</dbReference>
<dbReference type="GO" id="GO:0005525">
    <property type="term" value="F:GTP binding"/>
    <property type="evidence" value="ECO:0007669"/>
    <property type="project" value="InterPro"/>
</dbReference>